<dbReference type="AlphaFoldDB" id="A0A9X5E0Q8"/>
<comment type="caution">
    <text evidence="5">The sequence shown here is derived from an EMBL/GenBank/DDBJ whole genome shotgun (WGS) entry which is preliminary data.</text>
</comment>
<dbReference type="NCBIfam" id="NF045514">
    <property type="entry name" value="glycotran_HepC"/>
    <property type="match status" value="1"/>
</dbReference>
<dbReference type="PANTHER" id="PTHR30576">
    <property type="entry name" value="COLANIC BIOSYNTHESIS UDP-GLUCOSE LIPID CARRIER TRANSFERASE"/>
    <property type="match status" value="1"/>
</dbReference>
<organism evidence="5 6">
    <name type="scientific">Scytonema millei VB511283</name>
    <dbReference type="NCBI Taxonomy" id="1245923"/>
    <lineage>
        <taxon>Bacteria</taxon>
        <taxon>Bacillati</taxon>
        <taxon>Cyanobacteriota</taxon>
        <taxon>Cyanophyceae</taxon>
        <taxon>Nostocales</taxon>
        <taxon>Scytonemataceae</taxon>
        <taxon>Scytonema</taxon>
    </lineage>
</organism>
<dbReference type="InterPro" id="IPR003362">
    <property type="entry name" value="Bact_transf"/>
</dbReference>
<feature type="transmembrane region" description="Helical" evidence="3">
    <location>
        <begin position="119"/>
        <end position="140"/>
    </location>
</feature>
<sequence length="276" mass="32125">MSTSKAGTMPNSSTIERERQANQILRYKLRWRQQYLVVNLASTTRKMYHSVLDSQAWLVDRLKLSSLKGVCLDPALGEAEIELWAEACAQANKTAFVRLPAQLKRAKQRNVFGGKLQEFLNRAIAALLILLLSPVLLALLCISCWRSPNPFTCDRQWYVSQQGKLFRLYKFQLIATANSKRRDNDAQHESKNLLERYGRSQLEDLDRWLRRYHFDRLPKLFNALRGEIGIVERRDLTLEQVVRLSLDKKPLDKKPLLETRHQEPQSERSIEKLHSV</sequence>
<evidence type="ECO:0000313" key="6">
    <source>
        <dbReference type="Proteomes" id="UP000031532"/>
    </source>
</evidence>
<evidence type="ECO:0000256" key="2">
    <source>
        <dbReference type="SAM" id="MobiDB-lite"/>
    </source>
</evidence>
<keyword evidence="6" id="KW-1185">Reference proteome</keyword>
<protein>
    <recommendedName>
        <fullName evidence="4">Bacterial sugar transferase domain-containing protein</fullName>
    </recommendedName>
</protein>
<reference evidence="5 6" key="1">
    <citation type="journal article" date="2015" name="Genome Announc.">
        <title>Draft Genome Sequence of the Terrestrial Cyanobacterium Scytonema millei VB511283, Isolated from Eastern India.</title>
        <authorList>
            <person name="Sen D."/>
            <person name="Chandrababunaidu M.M."/>
            <person name="Singh D."/>
            <person name="Sanghi N."/>
            <person name="Ghorai A."/>
            <person name="Mishra G.P."/>
            <person name="Madduluri M."/>
            <person name="Adhikary S.P."/>
            <person name="Tripathy S."/>
        </authorList>
    </citation>
    <scope>NUCLEOTIDE SEQUENCE [LARGE SCALE GENOMIC DNA]</scope>
    <source>
        <strain evidence="5 6">VB511283</strain>
    </source>
</reference>
<keyword evidence="3" id="KW-0472">Membrane</keyword>
<evidence type="ECO:0000256" key="3">
    <source>
        <dbReference type="SAM" id="Phobius"/>
    </source>
</evidence>
<gene>
    <name evidence="5" type="ORF">QH73_0001255</name>
</gene>
<evidence type="ECO:0000259" key="4">
    <source>
        <dbReference type="Pfam" id="PF02397"/>
    </source>
</evidence>
<dbReference type="EMBL" id="JTJC03000001">
    <property type="protein sequence ID" value="NHC33305.1"/>
    <property type="molecule type" value="Genomic_DNA"/>
</dbReference>
<dbReference type="RefSeq" id="WP_132866470.1">
    <property type="nucleotide sequence ID" value="NZ_JTJC03000001.1"/>
</dbReference>
<dbReference type="OrthoDB" id="570875at2"/>
<dbReference type="GO" id="GO:0016780">
    <property type="term" value="F:phosphotransferase activity, for other substituted phosphate groups"/>
    <property type="evidence" value="ECO:0007669"/>
    <property type="project" value="TreeGrafter"/>
</dbReference>
<dbReference type="PANTHER" id="PTHR30576:SF0">
    <property type="entry name" value="UNDECAPRENYL-PHOSPHATE N-ACETYLGALACTOSAMINYL 1-PHOSPHATE TRANSFERASE-RELATED"/>
    <property type="match status" value="1"/>
</dbReference>
<keyword evidence="3" id="KW-0812">Transmembrane</keyword>
<keyword evidence="3" id="KW-1133">Transmembrane helix</keyword>
<dbReference type="Pfam" id="PF02397">
    <property type="entry name" value="Bac_transf"/>
    <property type="match status" value="1"/>
</dbReference>
<evidence type="ECO:0000313" key="5">
    <source>
        <dbReference type="EMBL" id="NHC33305.1"/>
    </source>
</evidence>
<dbReference type="Proteomes" id="UP000031532">
    <property type="component" value="Unassembled WGS sequence"/>
</dbReference>
<accession>A0A9X5E0Q8</accession>
<comment type="similarity">
    <text evidence="1">Belongs to the bacterial sugar transferase family.</text>
</comment>
<evidence type="ECO:0000256" key="1">
    <source>
        <dbReference type="ARBA" id="ARBA00006464"/>
    </source>
</evidence>
<name>A0A9X5E0Q8_9CYAN</name>
<feature type="region of interest" description="Disordered" evidence="2">
    <location>
        <begin position="253"/>
        <end position="276"/>
    </location>
</feature>
<feature type="domain" description="Bacterial sugar transferase" evidence="4">
    <location>
        <begin position="119"/>
        <end position="241"/>
    </location>
</feature>
<proteinExistence type="inferred from homology"/>